<evidence type="ECO:0000313" key="7">
    <source>
        <dbReference type="Proteomes" id="UP000784880"/>
    </source>
</evidence>
<evidence type="ECO:0000256" key="3">
    <source>
        <dbReference type="ARBA" id="ARBA00022968"/>
    </source>
</evidence>
<dbReference type="Pfam" id="PF03816">
    <property type="entry name" value="LytR_cpsA_psr"/>
    <property type="match status" value="1"/>
</dbReference>
<comment type="caution">
    <text evidence="6">The sequence shown here is derived from an EMBL/GenBank/DDBJ whole genome shotgun (WGS) entry which is preliminary data.</text>
</comment>
<keyword evidence="3" id="KW-0735">Signal-anchor</keyword>
<reference evidence="6 7" key="1">
    <citation type="submission" date="2021-06" db="EMBL/GenBank/DDBJ databases">
        <title>Bacillus sp. RD4P76, an endophyte from a halophyte.</title>
        <authorList>
            <person name="Sun J.-Q."/>
        </authorList>
    </citation>
    <scope>NUCLEOTIDE SEQUENCE [LARGE SCALE GENOMIC DNA]</scope>
    <source>
        <strain evidence="6 7">CGMCC 1.15917</strain>
    </source>
</reference>
<dbReference type="PANTHER" id="PTHR33392:SF6">
    <property type="entry name" value="POLYISOPRENYL-TEICHOIC ACID--PEPTIDOGLYCAN TEICHOIC ACID TRANSFERASE TAGU"/>
    <property type="match status" value="1"/>
</dbReference>
<gene>
    <name evidence="6" type="ORF">KS419_17365</name>
</gene>
<dbReference type="Proteomes" id="UP000784880">
    <property type="component" value="Unassembled WGS sequence"/>
</dbReference>
<keyword evidence="4" id="KW-0472">Membrane</keyword>
<evidence type="ECO:0000313" key="6">
    <source>
        <dbReference type="EMBL" id="MBU9713500.1"/>
    </source>
</evidence>
<dbReference type="NCBIfam" id="TIGR00350">
    <property type="entry name" value="lytR_cpsA_psr"/>
    <property type="match status" value="1"/>
</dbReference>
<proteinExistence type="inferred from homology"/>
<protein>
    <submittedName>
        <fullName evidence="6">LCP family protein</fullName>
    </submittedName>
</protein>
<evidence type="ECO:0000256" key="1">
    <source>
        <dbReference type="ARBA" id="ARBA00006068"/>
    </source>
</evidence>
<organism evidence="6 7">
    <name type="scientific">Evansella tamaricis</name>
    <dbReference type="NCBI Taxonomy" id="2069301"/>
    <lineage>
        <taxon>Bacteria</taxon>
        <taxon>Bacillati</taxon>
        <taxon>Bacillota</taxon>
        <taxon>Bacilli</taxon>
        <taxon>Bacillales</taxon>
        <taxon>Bacillaceae</taxon>
        <taxon>Evansella</taxon>
    </lineage>
</organism>
<evidence type="ECO:0000256" key="4">
    <source>
        <dbReference type="ARBA" id="ARBA00022989"/>
    </source>
</evidence>
<comment type="similarity">
    <text evidence="1">Belongs to the LytR/CpsA/Psr (LCP) family.</text>
</comment>
<evidence type="ECO:0000259" key="5">
    <source>
        <dbReference type="Pfam" id="PF03816"/>
    </source>
</evidence>
<keyword evidence="7" id="KW-1185">Reference proteome</keyword>
<dbReference type="InterPro" id="IPR050922">
    <property type="entry name" value="LytR/CpsA/Psr_CW_biosynth"/>
</dbReference>
<sequence length="264" mass="29766">MFQELERTKSELREVEVNQETDPLSFLLLGIDAQDSARGRSDTIIVLTMDPNDGSMKMVSIPRDTYTEIVGRGTQDKINHAYAFGGPDMTVASVENFLQIPIDYYIALNMEGFKGIVDAIGGVTLDNDMDFTQSGFHFEEGEISLDGEAALAFSRMRYEDPRGDHGRNDRQRQIVQAIIQEGAQLENITKAFTLIDVLGDNVRTNLSFDEMIDFQANYRNAQSNSETITFEGSGGMDGGIWYYYVSDEERNRVSNELREHLKLN</sequence>
<name>A0ABS6JIK9_9BACI</name>
<dbReference type="EMBL" id="JAHQCS010000141">
    <property type="protein sequence ID" value="MBU9713500.1"/>
    <property type="molecule type" value="Genomic_DNA"/>
</dbReference>
<dbReference type="PANTHER" id="PTHR33392">
    <property type="entry name" value="POLYISOPRENYL-TEICHOIC ACID--PEPTIDOGLYCAN TEICHOIC ACID TRANSFERASE TAGU"/>
    <property type="match status" value="1"/>
</dbReference>
<evidence type="ECO:0000256" key="2">
    <source>
        <dbReference type="ARBA" id="ARBA00022692"/>
    </source>
</evidence>
<accession>A0ABS6JIK9</accession>
<dbReference type="InterPro" id="IPR004474">
    <property type="entry name" value="LytR_CpsA_psr"/>
</dbReference>
<keyword evidence="4" id="KW-1133">Transmembrane helix</keyword>
<feature type="domain" description="Cell envelope-related transcriptional attenuator" evidence="5">
    <location>
        <begin position="40"/>
        <end position="181"/>
    </location>
</feature>
<keyword evidence="2" id="KW-0812">Transmembrane</keyword>